<evidence type="ECO:0008006" key="3">
    <source>
        <dbReference type="Google" id="ProtNLM"/>
    </source>
</evidence>
<evidence type="ECO:0000313" key="1">
    <source>
        <dbReference type="EMBL" id="KAF2481001.1"/>
    </source>
</evidence>
<dbReference type="EMBL" id="MU001638">
    <property type="protein sequence ID" value="KAF2481001.1"/>
    <property type="molecule type" value="Genomic_DNA"/>
</dbReference>
<gene>
    <name evidence="1" type="ORF">BDY17DRAFT_180724</name>
</gene>
<accession>A0A6A6PMT2</accession>
<dbReference type="RefSeq" id="XP_033587571.1">
    <property type="nucleotide sequence ID" value="XM_033729907.1"/>
</dbReference>
<evidence type="ECO:0000313" key="2">
    <source>
        <dbReference type="Proteomes" id="UP000799767"/>
    </source>
</evidence>
<name>A0A6A6PMT2_9PEZI</name>
<reference evidence="1" key="1">
    <citation type="journal article" date="2020" name="Stud. Mycol.">
        <title>101 Dothideomycetes genomes: a test case for predicting lifestyles and emergence of pathogens.</title>
        <authorList>
            <person name="Haridas S."/>
            <person name="Albert R."/>
            <person name="Binder M."/>
            <person name="Bloem J."/>
            <person name="Labutti K."/>
            <person name="Salamov A."/>
            <person name="Andreopoulos B."/>
            <person name="Baker S."/>
            <person name="Barry K."/>
            <person name="Bills G."/>
            <person name="Bluhm B."/>
            <person name="Cannon C."/>
            <person name="Castanera R."/>
            <person name="Culley D."/>
            <person name="Daum C."/>
            <person name="Ezra D."/>
            <person name="Gonzalez J."/>
            <person name="Henrissat B."/>
            <person name="Kuo A."/>
            <person name="Liang C."/>
            <person name="Lipzen A."/>
            <person name="Lutzoni F."/>
            <person name="Magnuson J."/>
            <person name="Mondo S."/>
            <person name="Nolan M."/>
            <person name="Ohm R."/>
            <person name="Pangilinan J."/>
            <person name="Park H.-J."/>
            <person name="Ramirez L."/>
            <person name="Alfaro M."/>
            <person name="Sun H."/>
            <person name="Tritt A."/>
            <person name="Yoshinaga Y."/>
            <person name="Zwiers L.-H."/>
            <person name="Turgeon B."/>
            <person name="Goodwin S."/>
            <person name="Spatafora J."/>
            <person name="Crous P."/>
            <person name="Grigoriev I."/>
        </authorList>
    </citation>
    <scope>NUCLEOTIDE SEQUENCE</scope>
    <source>
        <strain evidence="1">CBS 113389</strain>
    </source>
</reference>
<protein>
    <recommendedName>
        <fullName evidence="3">Transcription factor domain-containing protein</fullName>
    </recommendedName>
</protein>
<dbReference type="Proteomes" id="UP000799767">
    <property type="component" value="Unassembled WGS sequence"/>
</dbReference>
<keyword evidence="2" id="KW-1185">Reference proteome</keyword>
<dbReference type="OrthoDB" id="4706834at2759"/>
<dbReference type="CDD" id="cd12148">
    <property type="entry name" value="fungal_TF_MHR"/>
    <property type="match status" value="1"/>
</dbReference>
<organism evidence="1 2">
    <name type="scientific">Neohortaea acidophila</name>
    <dbReference type="NCBI Taxonomy" id="245834"/>
    <lineage>
        <taxon>Eukaryota</taxon>
        <taxon>Fungi</taxon>
        <taxon>Dikarya</taxon>
        <taxon>Ascomycota</taxon>
        <taxon>Pezizomycotina</taxon>
        <taxon>Dothideomycetes</taxon>
        <taxon>Dothideomycetidae</taxon>
        <taxon>Mycosphaerellales</taxon>
        <taxon>Teratosphaeriaceae</taxon>
        <taxon>Neohortaea</taxon>
    </lineage>
</organism>
<sequence length="352" mass="39748">MTHPCTHTLQHTNTREVVLLIPYGILSNNPSFQTRALYLLSSSLTMSRRMRLLDAEDLDGPRSQQVSHYSSMLWSLWLWDILLALHTDHPTTFSASEISSTGPFSSVPFQKMYRELCNETWKPTPPDPRPEDRVLRDQGFLLIMAILSDAITMRRSLGTDRDFMDATAAEVYQHNPFTPLSAREELDRMEEQLWRALDRYDAVYGDSLTSDLQALYQYTRLYISCKGVTSLCRVAHDATLGAPGLASLYAWGRQNVMRQESVDHAWSVLHFVAKRGSDPATACPTWFPIVTFHAALVVWARISQGRHSAPSARGGENMHALSWFKTELEVMQFPCCTVMVAVLDMLMSGGAV</sequence>
<dbReference type="AlphaFoldDB" id="A0A6A6PMT2"/>
<dbReference type="GeneID" id="54470909"/>
<proteinExistence type="predicted"/>